<feature type="transmembrane region" description="Helical" evidence="7">
    <location>
        <begin position="151"/>
        <end position="172"/>
    </location>
</feature>
<evidence type="ECO:0000256" key="6">
    <source>
        <dbReference type="ARBA" id="ARBA00023136"/>
    </source>
</evidence>
<organism evidence="9 10">
    <name type="scientific">Albibacterium bauzanense</name>
    <dbReference type="NCBI Taxonomy" id="653929"/>
    <lineage>
        <taxon>Bacteria</taxon>
        <taxon>Pseudomonadati</taxon>
        <taxon>Bacteroidota</taxon>
        <taxon>Sphingobacteriia</taxon>
        <taxon>Sphingobacteriales</taxon>
        <taxon>Sphingobacteriaceae</taxon>
        <taxon>Albibacterium</taxon>
    </lineage>
</organism>
<dbReference type="RefSeq" id="WP_132222993.1">
    <property type="nucleotide sequence ID" value="NZ_SMGO01000002.1"/>
</dbReference>
<keyword evidence="4 7" id="KW-0812">Transmembrane</keyword>
<comment type="similarity">
    <text evidence="2 7">Belongs to the DedA family.</text>
</comment>
<feature type="transmembrane region" description="Helical" evidence="7">
    <location>
        <begin position="62"/>
        <end position="86"/>
    </location>
</feature>
<gene>
    <name evidence="9" type="ORF">C8N28_1410</name>
</gene>
<dbReference type="Pfam" id="PF09335">
    <property type="entry name" value="VTT_dom"/>
    <property type="match status" value="1"/>
</dbReference>
<dbReference type="EMBL" id="SMGO01000002">
    <property type="protein sequence ID" value="TCK82825.1"/>
    <property type="molecule type" value="Genomic_DNA"/>
</dbReference>
<evidence type="ECO:0000256" key="4">
    <source>
        <dbReference type="ARBA" id="ARBA00022692"/>
    </source>
</evidence>
<evidence type="ECO:0000256" key="2">
    <source>
        <dbReference type="ARBA" id="ARBA00010792"/>
    </source>
</evidence>
<evidence type="ECO:0000259" key="8">
    <source>
        <dbReference type="Pfam" id="PF09335"/>
    </source>
</evidence>
<comment type="subcellular location">
    <subcellularLocation>
        <location evidence="1 7">Cell membrane</location>
        <topology evidence="1 7">Multi-pass membrane protein</topology>
    </subcellularLocation>
</comment>
<dbReference type="PANTHER" id="PTHR30353">
    <property type="entry name" value="INNER MEMBRANE PROTEIN DEDA-RELATED"/>
    <property type="match status" value="1"/>
</dbReference>
<keyword evidence="10" id="KW-1185">Reference proteome</keyword>
<reference evidence="9 10" key="1">
    <citation type="submission" date="2019-03" db="EMBL/GenBank/DDBJ databases">
        <title>Genomic Encyclopedia of Archaeal and Bacterial Type Strains, Phase II (KMG-II): from individual species to whole genera.</title>
        <authorList>
            <person name="Goeker M."/>
        </authorList>
    </citation>
    <scope>NUCLEOTIDE SEQUENCE [LARGE SCALE GENOMIC DNA]</scope>
    <source>
        <strain evidence="9 10">DSM 22554</strain>
    </source>
</reference>
<keyword evidence="3 7" id="KW-1003">Cell membrane</keyword>
<dbReference type="AlphaFoldDB" id="A0A4R1LUS2"/>
<dbReference type="InterPro" id="IPR032818">
    <property type="entry name" value="DedA-like"/>
</dbReference>
<dbReference type="GO" id="GO:0005886">
    <property type="term" value="C:plasma membrane"/>
    <property type="evidence" value="ECO:0007669"/>
    <property type="project" value="UniProtKB-SubCell"/>
</dbReference>
<sequence length="211" mass="23706">MHELWLSFQQLFDAETLLRSGGFYLLLIVVFAETGLFFGFFLPGDYLLFLAGLFCASGLLPVSIYVLCGGLLAAAILGNYTGYWFGSRTGPMLFKRKDSLLFKRKYIVAAEEFYHKYGALALILGRFMPIIRTFAPIFAGVVRVDLTRFTILNISGGVLWVAILTLSGYFLGQHFPQIVNYIEYIIIGFISITTVPVVITVIRKSLKKENK</sequence>
<keyword evidence="5 7" id="KW-1133">Transmembrane helix</keyword>
<evidence type="ECO:0000256" key="7">
    <source>
        <dbReference type="RuleBase" id="RU367016"/>
    </source>
</evidence>
<feature type="transmembrane region" description="Helical" evidence="7">
    <location>
        <begin position="184"/>
        <end position="202"/>
    </location>
</feature>
<proteinExistence type="inferred from homology"/>
<evidence type="ECO:0000256" key="3">
    <source>
        <dbReference type="ARBA" id="ARBA00022475"/>
    </source>
</evidence>
<evidence type="ECO:0000313" key="9">
    <source>
        <dbReference type="EMBL" id="TCK82825.1"/>
    </source>
</evidence>
<evidence type="ECO:0000313" key="10">
    <source>
        <dbReference type="Proteomes" id="UP000294616"/>
    </source>
</evidence>
<feature type="transmembrane region" description="Helical" evidence="7">
    <location>
        <begin position="21"/>
        <end position="42"/>
    </location>
</feature>
<evidence type="ECO:0000256" key="5">
    <source>
        <dbReference type="ARBA" id="ARBA00022989"/>
    </source>
</evidence>
<dbReference type="PANTHER" id="PTHR30353:SF0">
    <property type="entry name" value="TRANSMEMBRANE PROTEIN"/>
    <property type="match status" value="1"/>
</dbReference>
<evidence type="ECO:0000256" key="1">
    <source>
        <dbReference type="ARBA" id="ARBA00004651"/>
    </source>
</evidence>
<protein>
    <submittedName>
        <fullName evidence="9">Membrane-associated protein</fullName>
    </submittedName>
</protein>
<dbReference type="Proteomes" id="UP000294616">
    <property type="component" value="Unassembled WGS sequence"/>
</dbReference>
<keyword evidence="6 7" id="KW-0472">Membrane</keyword>
<feature type="domain" description="VTT" evidence="8">
    <location>
        <begin position="42"/>
        <end position="169"/>
    </location>
</feature>
<comment type="caution">
    <text evidence="9">The sequence shown here is derived from an EMBL/GenBank/DDBJ whole genome shotgun (WGS) entry which is preliminary data.</text>
</comment>
<accession>A0A4R1LUS2</accession>
<dbReference type="InterPro" id="IPR032816">
    <property type="entry name" value="VTT_dom"/>
</dbReference>
<name>A0A4R1LUS2_9SPHI</name>
<dbReference type="OrthoDB" id="9813426at2"/>